<dbReference type="PROSITE" id="PS50110">
    <property type="entry name" value="RESPONSE_REGULATORY"/>
    <property type="match status" value="1"/>
</dbReference>
<dbReference type="SUPFAM" id="SSF52172">
    <property type="entry name" value="CheY-like"/>
    <property type="match status" value="1"/>
</dbReference>
<dbReference type="InterPro" id="IPR001789">
    <property type="entry name" value="Sig_transdc_resp-reg_receiver"/>
</dbReference>
<dbReference type="GO" id="GO:0000160">
    <property type="term" value="P:phosphorelay signal transduction system"/>
    <property type="evidence" value="ECO:0007669"/>
    <property type="project" value="InterPro"/>
</dbReference>
<gene>
    <name evidence="3" type="primary">ga13415</name>
    <name evidence="3" type="ORF">PR202_ga13415</name>
</gene>
<comment type="caution">
    <text evidence="3">The sequence shown here is derived from an EMBL/GenBank/DDBJ whole genome shotgun (WGS) entry which is preliminary data.</text>
</comment>
<evidence type="ECO:0000256" key="1">
    <source>
        <dbReference type="PROSITE-ProRule" id="PRU00169"/>
    </source>
</evidence>
<dbReference type="Gene3D" id="3.40.50.2300">
    <property type="match status" value="1"/>
</dbReference>
<comment type="caution">
    <text evidence="1">Lacks conserved residue(s) required for the propagation of feature annotation.</text>
</comment>
<proteinExistence type="predicted"/>
<evidence type="ECO:0000259" key="2">
    <source>
        <dbReference type="PROSITE" id="PS50110"/>
    </source>
</evidence>
<keyword evidence="4" id="KW-1185">Reference proteome</keyword>
<dbReference type="PANTHER" id="PTHR43228:SF1">
    <property type="entry name" value="TWO-COMPONENT RESPONSE REGULATOR ARR22"/>
    <property type="match status" value="1"/>
</dbReference>
<reference evidence="3" key="2">
    <citation type="submission" date="2021-12" db="EMBL/GenBank/DDBJ databases">
        <title>Resequencing data analysis of finger millet.</title>
        <authorList>
            <person name="Hatakeyama M."/>
            <person name="Aluri S."/>
            <person name="Balachadran M.T."/>
            <person name="Sivarajan S.R."/>
            <person name="Poveda L."/>
            <person name="Shimizu-Inatsugi R."/>
            <person name="Schlapbach R."/>
            <person name="Sreeman S.M."/>
            <person name="Shimizu K.K."/>
        </authorList>
    </citation>
    <scope>NUCLEOTIDE SEQUENCE</scope>
</reference>
<evidence type="ECO:0000313" key="3">
    <source>
        <dbReference type="EMBL" id="GJM96565.1"/>
    </source>
</evidence>
<dbReference type="InterPro" id="IPR011006">
    <property type="entry name" value="CheY-like_superfamily"/>
</dbReference>
<accession>A0AAV5CEP5</accession>
<protein>
    <recommendedName>
        <fullName evidence="2">Response regulatory domain-containing protein</fullName>
    </recommendedName>
</protein>
<reference evidence="3" key="1">
    <citation type="journal article" date="2018" name="DNA Res.">
        <title>Multiple hybrid de novo genome assembly of finger millet, an orphan allotetraploid crop.</title>
        <authorList>
            <person name="Hatakeyama M."/>
            <person name="Aluri S."/>
            <person name="Balachadran M.T."/>
            <person name="Sivarajan S.R."/>
            <person name="Patrignani A."/>
            <person name="Gruter S."/>
            <person name="Poveda L."/>
            <person name="Shimizu-Inatsugi R."/>
            <person name="Baeten J."/>
            <person name="Francoijs K.J."/>
            <person name="Nataraja K.N."/>
            <person name="Reddy Y.A.N."/>
            <person name="Phadnis S."/>
            <person name="Ravikumar R.L."/>
            <person name="Schlapbach R."/>
            <person name="Sreeman S.M."/>
            <person name="Shimizu K.K."/>
        </authorList>
    </citation>
    <scope>NUCLEOTIDE SEQUENCE</scope>
</reference>
<evidence type="ECO:0000313" key="4">
    <source>
        <dbReference type="Proteomes" id="UP001054889"/>
    </source>
</evidence>
<feature type="domain" description="Response regulatory" evidence="2">
    <location>
        <begin position="1"/>
        <end position="65"/>
    </location>
</feature>
<organism evidence="3 4">
    <name type="scientific">Eleusine coracana subsp. coracana</name>
    <dbReference type="NCBI Taxonomy" id="191504"/>
    <lineage>
        <taxon>Eukaryota</taxon>
        <taxon>Viridiplantae</taxon>
        <taxon>Streptophyta</taxon>
        <taxon>Embryophyta</taxon>
        <taxon>Tracheophyta</taxon>
        <taxon>Spermatophyta</taxon>
        <taxon>Magnoliopsida</taxon>
        <taxon>Liliopsida</taxon>
        <taxon>Poales</taxon>
        <taxon>Poaceae</taxon>
        <taxon>PACMAD clade</taxon>
        <taxon>Chloridoideae</taxon>
        <taxon>Cynodonteae</taxon>
        <taxon>Eleusininae</taxon>
        <taxon>Eleusine</taxon>
    </lineage>
</organism>
<dbReference type="AlphaFoldDB" id="A0AAV5CEP5"/>
<dbReference type="EMBL" id="BQKI01000006">
    <property type="protein sequence ID" value="GJM96565.1"/>
    <property type="molecule type" value="Genomic_DNA"/>
</dbReference>
<name>A0AAV5CEP5_ELECO</name>
<dbReference type="Pfam" id="PF00072">
    <property type="entry name" value="Response_reg"/>
    <property type="match status" value="1"/>
</dbReference>
<dbReference type="InterPro" id="IPR052048">
    <property type="entry name" value="ST_Response_Regulator"/>
</dbReference>
<sequence>MPVMDGHEATRQIRAMGVTTPIVGLSTDCLAADVDAFINAGADDLVFVPKPLNKEKLDRVLTKFGII</sequence>
<dbReference type="PANTHER" id="PTHR43228">
    <property type="entry name" value="TWO-COMPONENT RESPONSE REGULATOR"/>
    <property type="match status" value="1"/>
</dbReference>
<dbReference type="Proteomes" id="UP001054889">
    <property type="component" value="Unassembled WGS sequence"/>
</dbReference>